<evidence type="ECO:0000313" key="3">
    <source>
        <dbReference type="Proteomes" id="UP000037397"/>
    </source>
</evidence>
<accession>A0A0L6CK92</accession>
<dbReference type="Pfam" id="PF00582">
    <property type="entry name" value="Usp"/>
    <property type="match status" value="1"/>
</dbReference>
<evidence type="ECO:0000313" key="2">
    <source>
        <dbReference type="EMBL" id="KNX38154.1"/>
    </source>
</evidence>
<dbReference type="Proteomes" id="UP000037397">
    <property type="component" value="Unassembled WGS sequence"/>
</dbReference>
<dbReference type="Gene3D" id="3.40.50.620">
    <property type="entry name" value="HUPs"/>
    <property type="match status" value="1"/>
</dbReference>
<evidence type="ECO:0000259" key="1">
    <source>
        <dbReference type="Pfam" id="PF00582"/>
    </source>
</evidence>
<protein>
    <recommendedName>
        <fullName evidence="1">UspA domain-containing protein</fullName>
    </recommendedName>
</protein>
<dbReference type="InterPro" id="IPR006016">
    <property type="entry name" value="UspA"/>
</dbReference>
<gene>
    <name evidence="2" type="ORF">VV01_14980</name>
</gene>
<proteinExistence type="predicted"/>
<dbReference type="SUPFAM" id="SSF52402">
    <property type="entry name" value="Adenine nucleotide alpha hydrolases-like"/>
    <property type="match status" value="1"/>
</dbReference>
<reference evidence="3" key="1">
    <citation type="submission" date="2015-03" db="EMBL/GenBank/DDBJ databases">
        <title>Luteipulveratus halotolerans sp. nov., a novel actinobacterium (Dermacoccaceae) from Sarawak, Malaysia.</title>
        <authorList>
            <person name="Juboi H."/>
            <person name="Basik A."/>
            <person name="Shamsul S.S."/>
            <person name="Arnold P."/>
            <person name="Schmitt E.K."/>
            <person name="Sanglier J.-J."/>
            <person name="Yeo T."/>
        </authorList>
    </citation>
    <scope>NUCLEOTIDE SEQUENCE [LARGE SCALE GENOMIC DNA]</scope>
    <source>
        <strain evidence="3">C296001</strain>
    </source>
</reference>
<comment type="caution">
    <text evidence="2">The sequence shown here is derived from an EMBL/GenBank/DDBJ whole genome shotgun (WGS) entry which is preliminary data.</text>
</comment>
<feature type="domain" description="UspA" evidence="1">
    <location>
        <begin position="17"/>
        <end position="111"/>
    </location>
</feature>
<dbReference type="AlphaFoldDB" id="A0A0L6CK92"/>
<dbReference type="EMBL" id="LAIR01000002">
    <property type="protein sequence ID" value="KNX38154.1"/>
    <property type="molecule type" value="Genomic_DNA"/>
</dbReference>
<organism evidence="2 3">
    <name type="scientific">Luteipulveratus halotolerans</name>
    <dbReference type="NCBI Taxonomy" id="1631356"/>
    <lineage>
        <taxon>Bacteria</taxon>
        <taxon>Bacillati</taxon>
        <taxon>Actinomycetota</taxon>
        <taxon>Actinomycetes</taxon>
        <taxon>Micrococcales</taxon>
        <taxon>Dermacoccaceae</taxon>
        <taxon>Luteipulveratus</taxon>
    </lineage>
</organism>
<name>A0A0L6CK92_9MICO</name>
<sequence length="115" mass="11735">MSEQAYVYVRSGDPSGPVVVGVDGSGTDEPAVTWAAYTAARHGVPLHLLHSNEVALSGAVQDDPGAGSDETLEALRAQGQAPRAADDLVARVRQAHPGLDVVATETSGAASESLM</sequence>
<keyword evidence="3" id="KW-1185">Reference proteome</keyword>
<dbReference type="InterPro" id="IPR014729">
    <property type="entry name" value="Rossmann-like_a/b/a_fold"/>
</dbReference>